<dbReference type="InterPro" id="IPR023827">
    <property type="entry name" value="Peptidase_S8_Asp-AS"/>
</dbReference>
<dbReference type="Proteomes" id="UP000306102">
    <property type="component" value="Unassembled WGS sequence"/>
</dbReference>
<evidence type="ECO:0000259" key="3">
    <source>
        <dbReference type="Pfam" id="PF05922"/>
    </source>
</evidence>
<dbReference type="AlphaFoldDB" id="A0A4S4EP53"/>
<dbReference type="Pfam" id="PF05922">
    <property type="entry name" value="Inhibitor_I9"/>
    <property type="match status" value="1"/>
</dbReference>
<reference evidence="4 5" key="1">
    <citation type="journal article" date="2018" name="Proc. Natl. Acad. Sci. U.S.A.">
        <title>Draft genome sequence of Camellia sinensis var. sinensis provides insights into the evolution of the tea genome and tea quality.</title>
        <authorList>
            <person name="Wei C."/>
            <person name="Yang H."/>
            <person name="Wang S."/>
            <person name="Zhao J."/>
            <person name="Liu C."/>
            <person name="Gao L."/>
            <person name="Xia E."/>
            <person name="Lu Y."/>
            <person name="Tai Y."/>
            <person name="She G."/>
            <person name="Sun J."/>
            <person name="Cao H."/>
            <person name="Tong W."/>
            <person name="Gao Q."/>
            <person name="Li Y."/>
            <person name="Deng W."/>
            <person name="Jiang X."/>
            <person name="Wang W."/>
            <person name="Chen Q."/>
            <person name="Zhang S."/>
            <person name="Li H."/>
            <person name="Wu J."/>
            <person name="Wang P."/>
            <person name="Li P."/>
            <person name="Shi C."/>
            <person name="Zheng F."/>
            <person name="Jian J."/>
            <person name="Huang B."/>
            <person name="Shan D."/>
            <person name="Shi M."/>
            <person name="Fang C."/>
            <person name="Yue Y."/>
            <person name="Li F."/>
            <person name="Li D."/>
            <person name="Wei S."/>
            <person name="Han B."/>
            <person name="Jiang C."/>
            <person name="Yin Y."/>
            <person name="Xia T."/>
            <person name="Zhang Z."/>
            <person name="Bennetzen J.L."/>
            <person name="Zhao S."/>
            <person name="Wan X."/>
        </authorList>
    </citation>
    <scope>NUCLEOTIDE SEQUENCE [LARGE SCALE GENOMIC DNA]</scope>
    <source>
        <strain evidence="5">cv. Shuchazao</strain>
        <tissue evidence="4">Leaf</tissue>
    </source>
</reference>
<organism evidence="4 5">
    <name type="scientific">Camellia sinensis var. sinensis</name>
    <name type="common">China tea</name>
    <dbReference type="NCBI Taxonomy" id="542762"/>
    <lineage>
        <taxon>Eukaryota</taxon>
        <taxon>Viridiplantae</taxon>
        <taxon>Streptophyta</taxon>
        <taxon>Embryophyta</taxon>
        <taxon>Tracheophyta</taxon>
        <taxon>Spermatophyta</taxon>
        <taxon>Magnoliopsida</taxon>
        <taxon>eudicotyledons</taxon>
        <taxon>Gunneridae</taxon>
        <taxon>Pentapetalae</taxon>
        <taxon>asterids</taxon>
        <taxon>Ericales</taxon>
        <taxon>Theaceae</taxon>
        <taxon>Camellia</taxon>
    </lineage>
</organism>
<gene>
    <name evidence="4" type="ORF">TEA_001410</name>
</gene>
<feature type="signal peptide" evidence="2">
    <location>
        <begin position="1"/>
        <end position="25"/>
    </location>
</feature>
<feature type="chain" id="PRO_5020775285" description="Inhibitor I9 domain-containing protein" evidence="2">
    <location>
        <begin position="26"/>
        <end position="180"/>
    </location>
</feature>
<dbReference type="Gene3D" id="3.30.70.80">
    <property type="entry name" value="Peptidase S8 propeptide/proteinase inhibitor I9"/>
    <property type="match status" value="1"/>
</dbReference>
<dbReference type="InterPro" id="IPR010259">
    <property type="entry name" value="S8pro/Inhibitor_I9"/>
</dbReference>
<dbReference type="EMBL" id="SDRB02003289">
    <property type="protein sequence ID" value="THG18015.1"/>
    <property type="molecule type" value="Genomic_DNA"/>
</dbReference>
<dbReference type="GO" id="GO:0006508">
    <property type="term" value="P:proteolysis"/>
    <property type="evidence" value="ECO:0007669"/>
    <property type="project" value="InterPro"/>
</dbReference>
<dbReference type="SUPFAM" id="SSF52743">
    <property type="entry name" value="Subtilisin-like"/>
    <property type="match status" value="1"/>
</dbReference>
<dbReference type="STRING" id="542762.A0A4S4EP53"/>
<dbReference type="GO" id="GO:0004252">
    <property type="term" value="F:serine-type endopeptidase activity"/>
    <property type="evidence" value="ECO:0007669"/>
    <property type="project" value="InterPro"/>
</dbReference>
<evidence type="ECO:0000313" key="5">
    <source>
        <dbReference type="Proteomes" id="UP000306102"/>
    </source>
</evidence>
<dbReference type="InterPro" id="IPR036852">
    <property type="entry name" value="Peptidase_S8/S53_dom_sf"/>
</dbReference>
<protein>
    <recommendedName>
        <fullName evidence="3">Inhibitor I9 domain-containing protein</fullName>
    </recommendedName>
</protein>
<dbReference type="PANTHER" id="PTHR43399">
    <property type="entry name" value="SUBTILISIN-RELATED"/>
    <property type="match status" value="1"/>
</dbReference>
<dbReference type="PANTHER" id="PTHR43399:SF5">
    <property type="entry name" value="PEPTIDASE S8 FAMILY WITH PROTEASE-ASSOCIATED DOMAIN"/>
    <property type="match status" value="1"/>
</dbReference>
<name>A0A4S4EP53_CAMSN</name>
<dbReference type="InterPro" id="IPR051048">
    <property type="entry name" value="Peptidase_S8/S53_subtilisin"/>
</dbReference>
<sequence length="180" mass="20106">MNNSSMASMLILSLICLFNFYPTMAQTEKIPLGNKPNTLKTYIVHVNLPENRVFSRHEDVKNWYHSFLPTTTTTSNKPSSSHMVYSYHNVVNGFAARLSAEEVKAMGKIEGFVSARPQRVYSLHTTHSPSLLGLNLNFGAWKSSNYGKGVIVGLLDTGITPYHPLFNNEGMMPPLAKWKG</sequence>
<keyword evidence="1" id="KW-0378">Hydrolase</keyword>
<proteinExistence type="predicted"/>
<keyword evidence="5" id="KW-1185">Reference proteome</keyword>
<dbReference type="Gene3D" id="3.40.50.200">
    <property type="entry name" value="Peptidase S8/S53 domain"/>
    <property type="match status" value="1"/>
</dbReference>
<accession>A0A4S4EP53</accession>
<keyword evidence="2" id="KW-0732">Signal</keyword>
<evidence type="ECO:0000313" key="4">
    <source>
        <dbReference type="EMBL" id="THG18015.1"/>
    </source>
</evidence>
<dbReference type="PROSITE" id="PS00136">
    <property type="entry name" value="SUBTILASE_ASP"/>
    <property type="match status" value="1"/>
</dbReference>
<dbReference type="InterPro" id="IPR037045">
    <property type="entry name" value="S8pro/Inhibitor_I9_sf"/>
</dbReference>
<evidence type="ECO:0000256" key="2">
    <source>
        <dbReference type="SAM" id="SignalP"/>
    </source>
</evidence>
<feature type="domain" description="Inhibitor I9" evidence="3">
    <location>
        <begin position="41"/>
        <end position="124"/>
    </location>
</feature>
<comment type="caution">
    <text evidence="4">The sequence shown here is derived from an EMBL/GenBank/DDBJ whole genome shotgun (WGS) entry which is preliminary data.</text>
</comment>
<evidence type="ECO:0000256" key="1">
    <source>
        <dbReference type="ARBA" id="ARBA00022801"/>
    </source>
</evidence>